<sequence>MTKSKAKADKLQDKEILTSELAAIVGKTPQWLRQLTRDGILRQVGRGKYKLGESVQAYCEHVSGGKEEDAKPRLIDYKTEHEKTKAEKALLELEQMKGNLHAAADVERLLSDLILTTKSRLLGVPSRIATECENEPADVVESIVRREIETALSSLAKYTPDKIGGELEHGSPEDG</sequence>
<evidence type="ECO:0000313" key="1">
    <source>
        <dbReference type="EMBL" id="QCT03828.1"/>
    </source>
</evidence>
<dbReference type="KEGG" id="palo:E6C60_3117"/>
<name>A0A4P8XMP3_9BACL</name>
<reference evidence="1 2" key="1">
    <citation type="submission" date="2019-05" db="EMBL/GenBank/DDBJ databases">
        <authorList>
            <person name="Chen C."/>
        </authorList>
    </citation>
    <scope>NUCLEOTIDE SEQUENCE [LARGE SCALE GENOMIC DNA]</scope>
    <source>
        <strain evidence="1 2">HB172198</strain>
    </source>
</reference>
<gene>
    <name evidence="1" type="ORF">E6C60_3117</name>
</gene>
<protein>
    <recommendedName>
        <fullName evidence="3">Phage DNA packaging protein, Nu1 subunit of terminase</fullName>
    </recommendedName>
</protein>
<evidence type="ECO:0008006" key="3">
    <source>
        <dbReference type="Google" id="ProtNLM"/>
    </source>
</evidence>
<dbReference type="Proteomes" id="UP000300879">
    <property type="component" value="Chromosome"/>
</dbReference>
<dbReference type="AlphaFoldDB" id="A0A4P8XMP3"/>
<dbReference type="OrthoDB" id="1908546at2"/>
<keyword evidence="2" id="KW-1185">Reference proteome</keyword>
<evidence type="ECO:0000313" key="2">
    <source>
        <dbReference type="Proteomes" id="UP000300879"/>
    </source>
</evidence>
<dbReference type="EMBL" id="CP040396">
    <property type="protein sequence ID" value="QCT03828.1"/>
    <property type="molecule type" value="Genomic_DNA"/>
</dbReference>
<proteinExistence type="predicted"/>
<dbReference type="RefSeq" id="WP_138226645.1">
    <property type="nucleotide sequence ID" value="NZ_CP040396.1"/>
</dbReference>
<accession>A0A4P8XMP3</accession>
<organism evidence="1 2">
    <name type="scientific">Paenibacillus algicola</name>
    <dbReference type="NCBI Taxonomy" id="2565926"/>
    <lineage>
        <taxon>Bacteria</taxon>
        <taxon>Bacillati</taxon>
        <taxon>Bacillota</taxon>
        <taxon>Bacilli</taxon>
        <taxon>Bacillales</taxon>
        <taxon>Paenibacillaceae</taxon>
        <taxon>Paenibacillus</taxon>
    </lineage>
</organism>